<dbReference type="InterPro" id="IPR011335">
    <property type="entry name" value="Restrct_endonuc-II-like"/>
</dbReference>
<evidence type="ECO:0000256" key="1">
    <source>
        <dbReference type="ARBA" id="ARBA00006738"/>
    </source>
</evidence>
<dbReference type="SUPFAM" id="SSF52980">
    <property type="entry name" value="Restriction endonuclease-like"/>
    <property type="match status" value="1"/>
</dbReference>
<keyword evidence="4" id="KW-1185">Reference proteome</keyword>
<evidence type="ECO:0000256" key="2">
    <source>
        <dbReference type="HAMAP-Rule" id="MF_00048"/>
    </source>
</evidence>
<reference evidence="4" key="1">
    <citation type="journal article" date="2019" name="Int. J. Syst. Evol. Microbiol.">
        <title>The Global Catalogue of Microorganisms (GCM) 10K type strain sequencing project: providing services to taxonomists for standard genome sequencing and annotation.</title>
        <authorList>
            <consortium name="The Broad Institute Genomics Platform"/>
            <consortium name="The Broad Institute Genome Sequencing Center for Infectious Disease"/>
            <person name="Wu L."/>
            <person name="Ma J."/>
        </authorList>
    </citation>
    <scope>NUCLEOTIDE SEQUENCE [LARGE SCALE GENOMIC DNA]</scope>
    <source>
        <strain evidence="4">JCM 17066</strain>
    </source>
</reference>
<dbReference type="InterPro" id="IPR003509">
    <property type="entry name" value="UPF0102_YraN-like"/>
</dbReference>
<dbReference type="Gene3D" id="3.40.1350.10">
    <property type="match status" value="1"/>
</dbReference>
<accession>A0ABW0M4X5</accession>
<protein>
    <recommendedName>
        <fullName evidence="2">UPF0102 protein ACFPM8_03965</fullName>
    </recommendedName>
</protein>
<comment type="similarity">
    <text evidence="1 2">Belongs to the UPF0102 family.</text>
</comment>
<dbReference type="PANTHER" id="PTHR34039">
    <property type="entry name" value="UPF0102 PROTEIN YRAN"/>
    <property type="match status" value="1"/>
</dbReference>
<sequence length="133" mass="14779">MSVKKFLAALLGPKPGNARHLSGQLAEDSALAYLQQRGLKLLERNFLCKGGEIDLIMVEPEATPTTLVFIEVRQRSNPHYGGAAASVTRKKQMRLIIAAQVFLQRYRQPPACRFDVVAIDGEAIEWIKNAFEA</sequence>
<dbReference type="InterPro" id="IPR011856">
    <property type="entry name" value="tRNA_endonuc-like_dom_sf"/>
</dbReference>
<comment type="caution">
    <text evidence="3">The sequence shown here is derived from an EMBL/GenBank/DDBJ whole genome shotgun (WGS) entry which is preliminary data.</text>
</comment>
<dbReference type="Pfam" id="PF02021">
    <property type="entry name" value="UPF0102"/>
    <property type="match status" value="1"/>
</dbReference>
<dbReference type="PANTHER" id="PTHR34039:SF1">
    <property type="entry name" value="UPF0102 PROTEIN YRAN"/>
    <property type="match status" value="1"/>
</dbReference>
<gene>
    <name evidence="3" type="ORF">ACFPM8_03965</name>
</gene>
<proteinExistence type="inferred from homology"/>
<dbReference type="Proteomes" id="UP001596045">
    <property type="component" value="Unassembled WGS sequence"/>
</dbReference>
<dbReference type="CDD" id="cd20736">
    <property type="entry name" value="PoNe_Nuclease"/>
    <property type="match status" value="1"/>
</dbReference>
<dbReference type="HAMAP" id="MF_00048">
    <property type="entry name" value="UPF0102"/>
    <property type="match status" value="1"/>
</dbReference>
<dbReference type="NCBIfam" id="NF009150">
    <property type="entry name" value="PRK12497.1-3"/>
    <property type="match status" value="1"/>
</dbReference>
<dbReference type="RefSeq" id="WP_378995184.1">
    <property type="nucleotide sequence ID" value="NZ_JBHSMT010000008.1"/>
</dbReference>
<dbReference type="NCBIfam" id="TIGR00252">
    <property type="entry name" value="YraN family protein"/>
    <property type="match status" value="1"/>
</dbReference>
<dbReference type="EMBL" id="JBHSMT010000008">
    <property type="protein sequence ID" value="MFC5473105.1"/>
    <property type="molecule type" value="Genomic_DNA"/>
</dbReference>
<name>A0ABW0M4X5_9BURK</name>
<evidence type="ECO:0000313" key="3">
    <source>
        <dbReference type="EMBL" id="MFC5473105.1"/>
    </source>
</evidence>
<organism evidence="3 4">
    <name type="scientific">Paraherbaspirillum soli</name>
    <dbReference type="NCBI Taxonomy" id="631222"/>
    <lineage>
        <taxon>Bacteria</taxon>
        <taxon>Pseudomonadati</taxon>
        <taxon>Pseudomonadota</taxon>
        <taxon>Betaproteobacteria</taxon>
        <taxon>Burkholderiales</taxon>
        <taxon>Oxalobacteraceae</taxon>
        <taxon>Paraherbaspirillum</taxon>
    </lineage>
</organism>
<evidence type="ECO:0000313" key="4">
    <source>
        <dbReference type="Proteomes" id="UP001596045"/>
    </source>
</evidence>